<dbReference type="GeneID" id="36836394"/>
<organism evidence="2 3">
    <name type="scientific">Acidianus sulfidivorans JP7</name>
    <dbReference type="NCBI Taxonomy" id="619593"/>
    <lineage>
        <taxon>Archaea</taxon>
        <taxon>Thermoproteota</taxon>
        <taxon>Thermoprotei</taxon>
        <taxon>Sulfolobales</taxon>
        <taxon>Sulfolobaceae</taxon>
        <taxon>Acidianus</taxon>
    </lineage>
</organism>
<evidence type="ECO:0000256" key="1">
    <source>
        <dbReference type="SAM" id="Phobius"/>
    </source>
</evidence>
<dbReference type="RefSeq" id="WP_110379055.1">
    <property type="nucleotide sequence ID" value="NZ_CP029288.2"/>
</dbReference>
<dbReference type="Proteomes" id="UP000248410">
    <property type="component" value="Chromosome"/>
</dbReference>
<sequence length="175" mass="19377">MQNSITAFILIVITVILGLVLFGLSSSYLSIQAANANVENFAQNVANGFRIQQSIASYYDGNVTRVITLTNFNYNGSVYISVFYVPTYLYGNSLITPQFAKGYALVNNSVGTIYNNINIYSLSLKDIYSGSITVWTTSSNSVFTVSFPKQYDALVLIFVKDGNMNIEVGYTWLKN</sequence>
<name>A0A2U9IJK4_9CREN</name>
<keyword evidence="1" id="KW-0472">Membrane</keyword>
<dbReference type="KEGG" id="asul:DFR86_00455"/>
<keyword evidence="3" id="KW-1185">Reference proteome</keyword>
<protein>
    <submittedName>
        <fullName evidence="2">Uncharacterized protein</fullName>
    </submittedName>
</protein>
<keyword evidence="1" id="KW-0812">Transmembrane</keyword>
<dbReference type="OrthoDB" id="41975at2157"/>
<accession>A0A2U9IJK4</accession>
<feature type="transmembrane region" description="Helical" evidence="1">
    <location>
        <begin position="7"/>
        <end position="29"/>
    </location>
</feature>
<evidence type="ECO:0000313" key="3">
    <source>
        <dbReference type="Proteomes" id="UP000248410"/>
    </source>
</evidence>
<evidence type="ECO:0000313" key="2">
    <source>
        <dbReference type="EMBL" id="AWR96165.1"/>
    </source>
</evidence>
<dbReference type="EMBL" id="CP029288">
    <property type="protein sequence ID" value="AWR96165.1"/>
    <property type="molecule type" value="Genomic_DNA"/>
</dbReference>
<keyword evidence="1" id="KW-1133">Transmembrane helix</keyword>
<proteinExistence type="predicted"/>
<gene>
    <name evidence="2" type="ORF">DFR86_00455</name>
</gene>
<dbReference type="AlphaFoldDB" id="A0A2U9IJK4"/>
<reference evidence="2 3" key="1">
    <citation type="submission" date="2018-05" db="EMBL/GenBank/DDBJ databases">
        <title>Complete Genome Sequences of Extremely Thermoacidophilic, Metal-Mobilizing Type-Strain Members of the Archaeal Family Sulfolobaceae: Acidianus brierleyi DSM-1651T, Acidianus sulfidivorans DSM-18786T, Metallosphaera hakonensis DSM-7519T, and Metallosphaera prunae DSM-10039T.</title>
        <authorList>
            <person name="Counts J.A."/>
            <person name="Kelly R.M."/>
        </authorList>
    </citation>
    <scope>NUCLEOTIDE SEQUENCE [LARGE SCALE GENOMIC DNA]</scope>
    <source>
        <strain evidence="2 3">JP7</strain>
    </source>
</reference>